<gene>
    <name evidence="2" type="ORF">KCH_42510</name>
</gene>
<dbReference type="EMBL" id="JNBY01000093">
    <property type="protein sequence ID" value="KDN84460.1"/>
    <property type="molecule type" value="Genomic_DNA"/>
</dbReference>
<organism evidence="2 3">
    <name type="scientific">Kitasatospora cheerisanensis KCTC 2395</name>
    <dbReference type="NCBI Taxonomy" id="1348663"/>
    <lineage>
        <taxon>Bacteria</taxon>
        <taxon>Bacillati</taxon>
        <taxon>Actinomycetota</taxon>
        <taxon>Actinomycetes</taxon>
        <taxon>Kitasatosporales</taxon>
        <taxon>Streptomycetaceae</taxon>
        <taxon>Kitasatospora</taxon>
    </lineage>
</organism>
<sequence length="94" mass="9662">MPLGNGHSAPYREGGGEGARHRASRKAPAGRTATRPGGPHLSATLPAPAPHPLPSRVVPSASQVPVASSASGPTIGYWARSRWHSSVVEGISPW</sequence>
<accession>A0A066Z2Q4</accession>
<name>A0A066Z2Q4_9ACTN</name>
<keyword evidence="3" id="KW-1185">Reference proteome</keyword>
<feature type="region of interest" description="Disordered" evidence="1">
    <location>
        <begin position="1"/>
        <end position="71"/>
    </location>
</feature>
<dbReference type="Proteomes" id="UP000027178">
    <property type="component" value="Unassembled WGS sequence"/>
</dbReference>
<feature type="compositionally biased region" description="Low complexity" evidence="1">
    <location>
        <begin position="54"/>
        <end position="71"/>
    </location>
</feature>
<dbReference type="PATRIC" id="fig|1348663.4.peg.4098"/>
<reference evidence="2 3" key="1">
    <citation type="submission" date="2014-05" db="EMBL/GenBank/DDBJ databases">
        <title>Draft Genome Sequence of Kitasatospora cheerisanensis KCTC 2395.</title>
        <authorList>
            <person name="Nam D.H."/>
        </authorList>
    </citation>
    <scope>NUCLEOTIDE SEQUENCE [LARGE SCALE GENOMIC DNA]</scope>
    <source>
        <strain evidence="2 3">KCTC 2395</strain>
    </source>
</reference>
<dbReference type="HOGENOM" id="CLU_2382296_0_0_11"/>
<comment type="caution">
    <text evidence="2">The sequence shown here is derived from an EMBL/GenBank/DDBJ whole genome shotgun (WGS) entry which is preliminary data.</text>
</comment>
<protein>
    <submittedName>
        <fullName evidence="2">Uncharacterized protein</fullName>
    </submittedName>
</protein>
<dbReference type="AlphaFoldDB" id="A0A066Z2Q4"/>
<evidence type="ECO:0000313" key="2">
    <source>
        <dbReference type="EMBL" id="KDN84460.1"/>
    </source>
</evidence>
<proteinExistence type="predicted"/>
<evidence type="ECO:0000313" key="3">
    <source>
        <dbReference type="Proteomes" id="UP000027178"/>
    </source>
</evidence>
<evidence type="ECO:0000256" key="1">
    <source>
        <dbReference type="SAM" id="MobiDB-lite"/>
    </source>
</evidence>